<evidence type="ECO:0000256" key="14">
    <source>
        <dbReference type="RuleBase" id="RU003692"/>
    </source>
</evidence>
<keyword evidence="5 12" id="KW-0274">FAD</keyword>
<dbReference type="PRINTS" id="PR00368">
    <property type="entry name" value="FADPNR"/>
</dbReference>
<keyword evidence="4 14" id="KW-0285">Flavoprotein</keyword>
<dbReference type="OrthoDB" id="9800167at2"/>
<evidence type="ECO:0000256" key="1">
    <source>
        <dbReference type="ARBA" id="ARBA00007532"/>
    </source>
</evidence>
<evidence type="ECO:0000256" key="12">
    <source>
        <dbReference type="PIRSR" id="PIRSR000350-3"/>
    </source>
</evidence>
<keyword evidence="12" id="KW-0547">Nucleotide-binding</keyword>
<evidence type="ECO:0000256" key="3">
    <source>
        <dbReference type="ARBA" id="ARBA00016961"/>
    </source>
</evidence>
<dbReference type="InterPro" id="IPR012999">
    <property type="entry name" value="Pyr_OxRdtase_I_AS"/>
</dbReference>
<keyword evidence="9 14" id="KW-0676">Redox-active center</keyword>
<dbReference type="RefSeq" id="WP_089725556.1">
    <property type="nucleotide sequence ID" value="NZ_FNGI01000001.1"/>
</dbReference>
<dbReference type="SUPFAM" id="SSF55424">
    <property type="entry name" value="FAD/NAD-linked reductases, dimerisation (C-terminal) domain"/>
    <property type="match status" value="1"/>
</dbReference>
<keyword evidence="8" id="KW-1015">Disulfide bond</keyword>
<dbReference type="PANTHER" id="PTHR22912:SF160">
    <property type="entry name" value="DIHYDROLIPOYL DEHYDROGENASE"/>
    <property type="match status" value="1"/>
</dbReference>
<dbReference type="PANTHER" id="PTHR22912">
    <property type="entry name" value="DISULFIDE OXIDOREDUCTASE"/>
    <property type="match status" value="1"/>
</dbReference>
<comment type="cofactor">
    <cofactor evidence="12 14">
        <name>FAD</name>
        <dbReference type="ChEBI" id="CHEBI:57692"/>
    </cofactor>
    <text evidence="12 14">Binds 1 FAD per subunit.</text>
</comment>
<keyword evidence="18" id="KW-1185">Reference proteome</keyword>
<evidence type="ECO:0000256" key="4">
    <source>
        <dbReference type="ARBA" id="ARBA00022630"/>
    </source>
</evidence>
<dbReference type="PRINTS" id="PR00411">
    <property type="entry name" value="PNDRDTASEI"/>
</dbReference>
<dbReference type="Gene3D" id="3.50.50.60">
    <property type="entry name" value="FAD/NAD(P)-binding domain"/>
    <property type="match status" value="2"/>
</dbReference>
<dbReference type="Pfam" id="PF02852">
    <property type="entry name" value="Pyr_redox_dim"/>
    <property type="match status" value="1"/>
</dbReference>
<dbReference type="NCBIfam" id="TIGR01350">
    <property type="entry name" value="lipoamide_DH"/>
    <property type="match status" value="1"/>
</dbReference>
<dbReference type="Gene3D" id="3.30.390.30">
    <property type="match status" value="1"/>
</dbReference>
<evidence type="ECO:0000256" key="9">
    <source>
        <dbReference type="ARBA" id="ARBA00023284"/>
    </source>
</evidence>
<protein>
    <recommendedName>
        <fullName evidence="3 14">Dihydrolipoyl dehydrogenase</fullName>
        <ecNumber evidence="2 14">1.8.1.4</ecNumber>
    </recommendedName>
</protein>
<dbReference type="Pfam" id="PF07992">
    <property type="entry name" value="Pyr_redox_2"/>
    <property type="match status" value="1"/>
</dbReference>
<dbReference type="InterPro" id="IPR006258">
    <property type="entry name" value="Lipoamide_DH"/>
</dbReference>
<evidence type="ECO:0000256" key="13">
    <source>
        <dbReference type="PIRSR" id="PIRSR000350-4"/>
    </source>
</evidence>
<dbReference type="STRING" id="119000.SAMN05661010_00730"/>
<reference evidence="17 18" key="1">
    <citation type="submission" date="2016-10" db="EMBL/GenBank/DDBJ databases">
        <authorList>
            <person name="de Groot N.N."/>
        </authorList>
    </citation>
    <scope>NUCLEOTIDE SEQUENCE [LARGE SCALE GENOMIC DNA]</scope>
    <source>
        <strain evidence="17 18">DSM 14789</strain>
    </source>
</reference>
<sequence>MARKDERAESIPENTDVAIIGAGPGGYAAAFEAAGLGLDVTLINEEEKVGGVCLQRGCIPSKALLHITELIHATEQASTSGVTFSPAKIDADALRKNKDRIIDQLTGGLGDLCKQRGVRLIRARATFAGEGQLELEGAGRDTLGYKQAIVATGSRPVALPDVDFANSERIMDSTGALALKDIPKTLLIVGGGYIGLEMGMVYQSLGSKVTLVEMADRLMPNTDADLLKPLAAKVEERFEAVHLKTQVAGLHETKKQVRVTLENDEGSHEKTFERVLIAVGRQPNTEELGLDNTQVTLDDNGFIEVDEQRRTRDESIFAIGDIAGGMLLAHEAMHEGKVAARVIAGQSAAFDARAVPAVVYTVPQLAWCGLTEQQAEAEKRDYKALRFPWQASGRALTMGAEAGMTKLLVEPDTGRILGMGIVGPHAESLIAEGVLAIEMGAVAEDLAMSVHPHPTLTETTGEAAELFLGSATHYG</sequence>
<feature type="binding site" evidence="12">
    <location>
        <position position="62"/>
    </location>
    <ligand>
        <name>FAD</name>
        <dbReference type="ChEBI" id="CHEBI:57692"/>
    </ligand>
</feature>
<dbReference type="PIRSF" id="PIRSF000350">
    <property type="entry name" value="Mercury_reductase_MerA"/>
    <property type="match status" value="1"/>
</dbReference>
<dbReference type="EC" id="1.8.1.4" evidence="2 14"/>
<evidence type="ECO:0000313" key="17">
    <source>
        <dbReference type="EMBL" id="SDL00458.1"/>
    </source>
</evidence>
<feature type="binding site" evidence="12">
    <location>
        <position position="280"/>
    </location>
    <ligand>
        <name>NAD(+)</name>
        <dbReference type="ChEBI" id="CHEBI:57540"/>
    </ligand>
</feature>
<dbReference type="AlphaFoldDB" id="A0A1G9GIF3"/>
<comment type="miscellaneous">
    <text evidence="14">The active site is a redox-active disulfide bond.</text>
</comment>
<feature type="domain" description="FAD/NAD(P)-binding" evidence="16">
    <location>
        <begin position="16"/>
        <end position="336"/>
    </location>
</feature>
<accession>A0A1G9GIF3</accession>
<feature type="binding site" evidence="12">
    <location>
        <position position="213"/>
    </location>
    <ligand>
        <name>NAD(+)</name>
        <dbReference type="ChEBI" id="CHEBI:57540"/>
    </ligand>
</feature>
<dbReference type="GO" id="GO:0004148">
    <property type="term" value="F:dihydrolipoyl dehydrogenase (NADH) activity"/>
    <property type="evidence" value="ECO:0007669"/>
    <property type="project" value="UniProtKB-EC"/>
</dbReference>
<comment type="catalytic activity">
    <reaction evidence="10 14">
        <text>N(6)-[(R)-dihydrolipoyl]-L-lysyl-[protein] + NAD(+) = N(6)-[(R)-lipoyl]-L-lysyl-[protein] + NADH + H(+)</text>
        <dbReference type="Rhea" id="RHEA:15045"/>
        <dbReference type="Rhea" id="RHEA-COMP:10474"/>
        <dbReference type="Rhea" id="RHEA-COMP:10475"/>
        <dbReference type="ChEBI" id="CHEBI:15378"/>
        <dbReference type="ChEBI" id="CHEBI:57540"/>
        <dbReference type="ChEBI" id="CHEBI:57945"/>
        <dbReference type="ChEBI" id="CHEBI:83099"/>
        <dbReference type="ChEBI" id="CHEBI:83100"/>
        <dbReference type="EC" id="1.8.1.4"/>
    </reaction>
</comment>
<dbReference type="InterPro" id="IPR016156">
    <property type="entry name" value="FAD/NAD-linked_Rdtase_dimer_sf"/>
</dbReference>
<dbReference type="PROSITE" id="PS00076">
    <property type="entry name" value="PYRIDINE_REDOX_1"/>
    <property type="match status" value="1"/>
</dbReference>
<dbReference type="Proteomes" id="UP000198654">
    <property type="component" value="Unassembled WGS sequence"/>
</dbReference>
<dbReference type="GO" id="GO:0050660">
    <property type="term" value="F:flavin adenine dinucleotide binding"/>
    <property type="evidence" value="ECO:0007669"/>
    <property type="project" value="InterPro"/>
</dbReference>
<dbReference type="InterPro" id="IPR004099">
    <property type="entry name" value="Pyr_nucl-diS_OxRdtase_dimer"/>
</dbReference>
<feature type="domain" description="Pyridine nucleotide-disulphide oxidoreductase dimerisation" evidence="15">
    <location>
        <begin position="355"/>
        <end position="463"/>
    </location>
</feature>
<evidence type="ECO:0000256" key="6">
    <source>
        <dbReference type="ARBA" id="ARBA00023002"/>
    </source>
</evidence>
<feature type="binding site" evidence="12">
    <location>
        <begin position="152"/>
        <end position="154"/>
    </location>
    <ligand>
        <name>FAD</name>
        <dbReference type="ChEBI" id="CHEBI:57692"/>
    </ligand>
</feature>
<evidence type="ECO:0000256" key="5">
    <source>
        <dbReference type="ARBA" id="ARBA00022827"/>
    </source>
</evidence>
<keyword evidence="7 12" id="KW-0520">NAD</keyword>
<dbReference type="SUPFAM" id="SSF51905">
    <property type="entry name" value="FAD/NAD(P)-binding domain"/>
    <property type="match status" value="1"/>
</dbReference>
<dbReference type="InterPro" id="IPR036188">
    <property type="entry name" value="FAD/NAD-bd_sf"/>
</dbReference>
<feature type="binding site" evidence="12">
    <location>
        <begin position="190"/>
        <end position="197"/>
    </location>
    <ligand>
        <name>NAD(+)</name>
        <dbReference type="ChEBI" id="CHEBI:57540"/>
    </ligand>
</feature>
<evidence type="ECO:0000259" key="16">
    <source>
        <dbReference type="Pfam" id="PF07992"/>
    </source>
</evidence>
<proteinExistence type="inferred from homology"/>
<dbReference type="InterPro" id="IPR050151">
    <property type="entry name" value="Class-I_Pyr_Nuc-Dis_Oxidored"/>
</dbReference>
<dbReference type="GO" id="GO:0006103">
    <property type="term" value="P:2-oxoglutarate metabolic process"/>
    <property type="evidence" value="ECO:0007669"/>
    <property type="project" value="TreeGrafter"/>
</dbReference>
<gene>
    <name evidence="17" type="ORF">SAMN05661010_00730</name>
</gene>
<organism evidence="17 18">
    <name type="scientific">Modicisalibacter muralis</name>
    <dbReference type="NCBI Taxonomy" id="119000"/>
    <lineage>
        <taxon>Bacteria</taxon>
        <taxon>Pseudomonadati</taxon>
        <taxon>Pseudomonadota</taxon>
        <taxon>Gammaproteobacteria</taxon>
        <taxon>Oceanospirillales</taxon>
        <taxon>Halomonadaceae</taxon>
        <taxon>Modicisalibacter</taxon>
    </lineage>
</organism>
<evidence type="ECO:0000256" key="7">
    <source>
        <dbReference type="ARBA" id="ARBA00023027"/>
    </source>
</evidence>
<evidence type="ECO:0000256" key="2">
    <source>
        <dbReference type="ARBA" id="ARBA00012608"/>
    </source>
</evidence>
<dbReference type="EMBL" id="FNGI01000001">
    <property type="protein sequence ID" value="SDL00458.1"/>
    <property type="molecule type" value="Genomic_DNA"/>
</dbReference>
<comment type="similarity">
    <text evidence="1 14">Belongs to the class-I pyridine nucleotide-disulfide oxidoreductase family.</text>
</comment>
<dbReference type="FunFam" id="3.30.390.30:FF:000001">
    <property type="entry name" value="Dihydrolipoyl dehydrogenase"/>
    <property type="match status" value="1"/>
</dbReference>
<dbReference type="InterPro" id="IPR001100">
    <property type="entry name" value="Pyr_nuc-diS_OxRdtase"/>
</dbReference>
<name>A0A1G9GIF3_9GAMM</name>
<evidence type="ECO:0000256" key="10">
    <source>
        <dbReference type="ARBA" id="ARBA00049187"/>
    </source>
</evidence>
<evidence type="ECO:0000256" key="11">
    <source>
        <dbReference type="PIRSR" id="PIRSR000350-2"/>
    </source>
</evidence>
<dbReference type="InterPro" id="IPR023753">
    <property type="entry name" value="FAD/NAD-binding_dom"/>
</dbReference>
<evidence type="ECO:0000313" key="18">
    <source>
        <dbReference type="Proteomes" id="UP000198654"/>
    </source>
</evidence>
<evidence type="ECO:0000259" key="15">
    <source>
        <dbReference type="Pfam" id="PF02852"/>
    </source>
</evidence>
<keyword evidence="6 14" id="KW-0560">Oxidoreductase</keyword>
<evidence type="ECO:0000256" key="8">
    <source>
        <dbReference type="ARBA" id="ARBA00023157"/>
    </source>
</evidence>
<feature type="active site" description="Proton acceptor" evidence="11">
    <location>
        <position position="453"/>
    </location>
</feature>
<feature type="disulfide bond" description="Redox-active" evidence="13">
    <location>
        <begin position="53"/>
        <end position="58"/>
    </location>
</feature>
<feature type="binding site" evidence="12">
    <location>
        <position position="321"/>
    </location>
    <ligand>
        <name>FAD</name>
        <dbReference type="ChEBI" id="CHEBI:57692"/>
    </ligand>
</feature>